<dbReference type="Proteomes" id="UP001597459">
    <property type="component" value="Unassembled WGS sequence"/>
</dbReference>
<dbReference type="RefSeq" id="WP_378255537.1">
    <property type="nucleotide sequence ID" value="NZ_JBHSJV010000001.1"/>
</dbReference>
<keyword evidence="1" id="KW-0472">Membrane</keyword>
<keyword evidence="3" id="KW-1185">Reference proteome</keyword>
<organism evidence="2 3">
    <name type="scientific">Aquimarina hainanensis</name>
    <dbReference type="NCBI Taxonomy" id="1578017"/>
    <lineage>
        <taxon>Bacteria</taxon>
        <taxon>Pseudomonadati</taxon>
        <taxon>Bacteroidota</taxon>
        <taxon>Flavobacteriia</taxon>
        <taxon>Flavobacteriales</taxon>
        <taxon>Flavobacteriaceae</taxon>
        <taxon>Aquimarina</taxon>
    </lineage>
</organism>
<comment type="caution">
    <text evidence="2">The sequence shown here is derived from an EMBL/GenBank/DDBJ whole genome shotgun (WGS) entry which is preliminary data.</text>
</comment>
<feature type="transmembrane region" description="Helical" evidence="1">
    <location>
        <begin position="58"/>
        <end position="79"/>
    </location>
</feature>
<feature type="transmembrane region" description="Helical" evidence="1">
    <location>
        <begin position="6"/>
        <end position="25"/>
    </location>
</feature>
<proteinExistence type="predicted"/>
<protein>
    <submittedName>
        <fullName evidence="2">Uncharacterized protein</fullName>
    </submittedName>
</protein>
<dbReference type="EMBL" id="JBHULX010000003">
    <property type="protein sequence ID" value="MFD2590264.1"/>
    <property type="molecule type" value="Genomic_DNA"/>
</dbReference>
<name>A0ABW5N5Q4_9FLAO</name>
<sequence>MKSLNALIILWFVIQTLLACFFYFSSEKEATFLFWIMVPFMIINCLGILFLQFNQTKIGAWMILISSAPFVPAGLIGVLGARKILDQLKEEELLKSLS</sequence>
<gene>
    <name evidence="2" type="ORF">ACFSTE_05435</name>
</gene>
<keyword evidence="1" id="KW-1133">Transmembrane helix</keyword>
<evidence type="ECO:0000256" key="1">
    <source>
        <dbReference type="SAM" id="Phobius"/>
    </source>
</evidence>
<feature type="transmembrane region" description="Helical" evidence="1">
    <location>
        <begin position="32"/>
        <end position="52"/>
    </location>
</feature>
<evidence type="ECO:0000313" key="3">
    <source>
        <dbReference type="Proteomes" id="UP001597459"/>
    </source>
</evidence>
<keyword evidence="1" id="KW-0812">Transmembrane</keyword>
<evidence type="ECO:0000313" key="2">
    <source>
        <dbReference type="EMBL" id="MFD2590264.1"/>
    </source>
</evidence>
<dbReference type="PROSITE" id="PS51257">
    <property type="entry name" value="PROKAR_LIPOPROTEIN"/>
    <property type="match status" value="1"/>
</dbReference>
<reference evidence="3" key="1">
    <citation type="journal article" date="2019" name="Int. J. Syst. Evol. Microbiol.">
        <title>The Global Catalogue of Microorganisms (GCM) 10K type strain sequencing project: providing services to taxonomists for standard genome sequencing and annotation.</title>
        <authorList>
            <consortium name="The Broad Institute Genomics Platform"/>
            <consortium name="The Broad Institute Genome Sequencing Center for Infectious Disease"/>
            <person name="Wu L."/>
            <person name="Ma J."/>
        </authorList>
    </citation>
    <scope>NUCLEOTIDE SEQUENCE [LARGE SCALE GENOMIC DNA]</scope>
    <source>
        <strain evidence="3">KCTC 42423</strain>
    </source>
</reference>
<accession>A0ABW5N5Q4</accession>